<reference evidence="3" key="1">
    <citation type="submission" date="2019-11" db="UniProtKB">
        <authorList>
            <consortium name="WormBaseParasite"/>
        </authorList>
    </citation>
    <scope>IDENTIFICATION</scope>
</reference>
<dbReference type="InterPro" id="IPR014044">
    <property type="entry name" value="CAP_dom"/>
</dbReference>
<dbReference type="AlphaFoldDB" id="A0A5K3FPM3"/>
<proteinExistence type="predicted"/>
<feature type="chain" id="PRO_5024331526" evidence="1">
    <location>
        <begin position="17"/>
        <end position="222"/>
    </location>
</feature>
<sequence length="222" mass="25078">MLKFLSVLVLTWHVLAEVPTDEERKAIVECHTKLREHVKPSASNMMLMNYTIEMENLAVKYLADCRPPTNREPFQGTADLLIDGLPEKPKYVEELCKVNGNDYDYEKNDCSGNCREYKLMVWATAAQVGCASKECPNGFDALKSRYALVCIYKPSDNFLAKRPYESGESCSRCPDGYRCLRNQCYEDKPTTTSIAMTTTSIGTVLSTIEALLFTMLLLPLLE</sequence>
<dbReference type="SUPFAM" id="SSF55797">
    <property type="entry name" value="PR-1-like"/>
    <property type="match status" value="1"/>
</dbReference>
<dbReference type="Gene3D" id="3.40.33.10">
    <property type="entry name" value="CAP"/>
    <property type="match status" value="1"/>
</dbReference>
<dbReference type="WBParaSite" id="MCU_008959-RB">
    <property type="protein sequence ID" value="MCU_008959-RB"/>
    <property type="gene ID" value="MCU_008959"/>
</dbReference>
<organism evidence="3">
    <name type="scientific">Mesocestoides corti</name>
    <name type="common">Flatworm</name>
    <dbReference type="NCBI Taxonomy" id="53468"/>
    <lineage>
        <taxon>Eukaryota</taxon>
        <taxon>Metazoa</taxon>
        <taxon>Spiralia</taxon>
        <taxon>Lophotrochozoa</taxon>
        <taxon>Platyhelminthes</taxon>
        <taxon>Cestoda</taxon>
        <taxon>Eucestoda</taxon>
        <taxon>Cyclophyllidea</taxon>
        <taxon>Mesocestoididae</taxon>
        <taxon>Mesocestoides</taxon>
    </lineage>
</organism>
<dbReference type="SMART" id="SM00198">
    <property type="entry name" value="SCP"/>
    <property type="match status" value="1"/>
</dbReference>
<dbReference type="InterPro" id="IPR001283">
    <property type="entry name" value="CRISP-related"/>
</dbReference>
<evidence type="ECO:0000259" key="2">
    <source>
        <dbReference type="SMART" id="SM00198"/>
    </source>
</evidence>
<dbReference type="InterPro" id="IPR035940">
    <property type="entry name" value="CAP_sf"/>
</dbReference>
<dbReference type="PANTHER" id="PTHR10334">
    <property type="entry name" value="CYSTEINE-RICH SECRETORY PROTEIN-RELATED"/>
    <property type="match status" value="1"/>
</dbReference>
<keyword evidence="1" id="KW-0732">Signal</keyword>
<evidence type="ECO:0000256" key="1">
    <source>
        <dbReference type="SAM" id="SignalP"/>
    </source>
</evidence>
<evidence type="ECO:0000313" key="3">
    <source>
        <dbReference type="WBParaSite" id="MCU_008959-RB"/>
    </source>
</evidence>
<accession>A0A5K3FPM3</accession>
<feature type="signal peptide" evidence="1">
    <location>
        <begin position="1"/>
        <end position="16"/>
    </location>
</feature>
<feature type="domain" description="SCP" evidence="2">
    <location>
        <begin position="22"/>
        <end position="160"/>
    </location>
</feature>
<name>A0A5K3FPM3_MESCO</name>
<protein>
    <submittedName>
        <fullName evidence="3">SCP domain-containing protein</fullName>
    </submittedName>
</protein>
<dbReference type="Pfam" id="PF00188">
    <property type="entry name" value="CAP"/>
    <property type="match status" value="1"/>
</dbReference>